<organism evidence="7 8">
    <name type="scientific">Sphingomonas natans</name>
    <dbReference type="NCBI Taxonomy" id="3063330"/>
    <lineage>
        <taxon>Bacteria</taxon>
        <taxon>Pseudomonadati</taxon>
        <taxon>Pseudomonadota</taxon>
        <taxon>Alphaproteobacteria</taxon>
        <taxon>Sphingomonadales</taxon>
        <taxon>Sphingomonadaceae</taxon>
        <taxon>Sphingomonas</taxon>
    </lineage>
</organism>
<evidence type="ECO:0000313" key="7">
    <source>
        <dbReference type="EMBL" id="MDO6413256.1"/>
    </source>
</evidence>
<accession>A0ABT8Y4L8</accession>
<keyword evidence="3" id="KW-0378">Hydrolase</keyword>
<reference evidence="7" key="1">
    <citation type="submission" date="2023-07" db="EMBL/GenBank/DDBJ databases">
        <authorList>
            <person name="Kim M."/>
        </authorList>
    </citation>
    <scope>NUCLEOTIDE SEQUENCE</scope>
    <source>
        <strain evidence="7">BIUV-7</strain>
    </source>
</reference>
<evidence type="ECO:0000256" key="5">
    <source>
        <dbReference type="ARBA" id="ARBA00023049"/>
    </source>
</evidence>
<comment type="caution">
    <text evidence="7">The sequence shown here is derived from an EMBL/GenBank/DDBJ whole genome shotgun (WGS) entry which is preliminary data.</text>
</comment>
<protein>
    <submittedName>
        <fullName evidence="7">M67 family metallopeptidase</fullName>
    </submittedName>
</protein>
<evidence type="ECO:0000256" key="4">
    <source>
        <dbReference type="ARBA" id="ARBA00022833"/>
    </source>
</evidence>
<keyword evidence="5" id="KW-0482">Metalloprotease</keyword>
<evidence type="ECO:0000256" key="1">
    <source>
        <dbReference type="ARBA" id="ARBA00022670"/>
    </source>
</evidence>
<evidence type="ECO:0000259" key="6">
    <source>
        <dbReference type="Pfam" id="PF14464"/>
    </source>
</evidence>
<name>A0ABT8Y4L8_9SPHN</name>
<keyword evidence="1" id="KW-0645">Protease</keyword>
<keyword evidence="8" id="KW-1185">Reference proteome</keyword>
<dbReference type="CDD" id="cd08070">
    <property type="entry name" value="MPN_like"/>
    <property type="match status" value="1"/>
</dbReference>
<dbReference type="Pfam" id="PF14464">
    <property type="entry name" value="Prok-JAB"/>
    <property type="match status" value="1"/>
</dbReference>
<dbReference type="PANTHER" id="PTHR34858:SF1">
    <property type="entry name" value="CYSO-CYSTEINE PEPTIDASE"/>
    <property type="match status" value="1"/>
</dbReference>
<feature type="domain" description="JAB" evidence="6">
    <location>
        <begin position="6"/>
        <end position="107"/>
    </location>
</feature>
<dbReference type="EMBL" id="JAUOTP010000001">
    <property type="protein sequence ID" value="MDO6413256.1"/>
    <property type="molecule type" value="Genomic_DNA"/>
</dbReference>
<dbReference type="InterPro" id="IPR051929">
    <property type="entry name" value="VirAsm_ModProt"/>
</dbReference>
<gene>
    <name evidence="7" type="ORF">Q4F19_02575</name>
</gene>
<dbReference type="PANTHER" id="PTHR34858">
    <property type="entry name" value="CYSO-CYSTEINE PEPTIDASE"/>
    <property type="match status" value="1"/>
</dbReference>
<dbReference type="Gene3D" id="3.40.140.10">
    <property type="entry name" value="Cytidine Deaminase, domain 2"/>
    <property type="match status" value="1"/>
</dbReference>
<sequence>MTFISRQCLDRLIALAAASPSREICGLLFGTEDRIDAVVPTANVAVRPEDMFEIDPAALIAAHRAERAGGARLVGHYHSHPSGSLLPSSRDMVAAEPGRLWLILARGEAGLWQAGPHGFAPLPLSIA</sequence>
<keyword evidence="2" id="KW-0479">Metal-binding</keyword>
<evidence type="ECO:0000256" key="3">
    <source>
        <dbReference type="ARBA" id="ARBA00022801"/>
    </source>
</evidence>
<dbReference type="SUPFAM" id="SSF102712">
    <property type="entry name" value="JAB1/MPN domain"/>
    <property type="match status" value="1"/>
</dbReference>
<proteinExistence type="predicted"/>
<dbReference type="InterPro" id="IPR028090">
    <property type="entry name" value="JAB_dom_prok"/>
</dbReference>
<keyword evidence="4" id="KW-0862">Zinc</keyword>
<dbReference type="Proteomes" id="UP001169764">
    <property type="component" value="Unassembled WGS sequence"/>
</dbReference>
<evidence type="ECO:0000256" key="2">
    <source>
        <dbReference type="ARBA" id="ARBA00022723"/>
    </source>
</evidence>
<dbReference type="RefSeq" id="WP_303539568.1">
    <property type="nucleotide sequence ID" value="NZ_JAUOTP010000001.1"/>
</dbReference>
<evidence type="ECO:0000313" key="8">
    <source>
        <dbReference type="Proteomes" id="UP001169764"/>
    </source>
</evidence>